<dbReference type="AlphaFoldDB" id="A0A1H3PX39"/>
<dbReference type="GO" id="GO:0031177">
    <property type="term" value="F:phosphopantetheine binding"/>
    <property type="evidence" value="ECO:0007669"/>
    <property type="project" value="TreeGrafter"/>
</dbReference>
<dbReference type="CDD" id="cd19534">
    <property type="entry name" value="E_NRPS"/>
    <property type="match status" value="1"/>
</dbReference>
<keyword evidence="8" id="KW-1185">Reference proteome</keyword>
<keyword evidence="3" id="KW-0596">Phosphopantetheine</keyword>
<dbReference type="GO" id="GO:0005737">
    <property type="term" value="C:cytoplasm"/>
    <property type="evidence" value="ECO:0007669"/>
    <property type="project" value="TreeGrafter"/>
</dbReference>
<dbReference type="GO" id="GO:0008610">
    <property type="term" value="P:lipid biosynthetic process"/>
    <property type="evidence" value="ECO:0007669"/>
    <property type="project" value="UniProtKB-ARBA"/>
</dbReference>
<evidence type="ECO:0000256" key="1">
    <source>
        <dbReference type="ARBA" id="ARBA00001957"/>
    </source>
</evidence>
<dbReference type="SUPFAM" id="SSF56801">
    <property type="entry name" value="Acetyl-CoA synthetase-like"/>
    <property type="match status" value="1"/>
</dbReference>
<evidence type="ECO:0000259" key="6">
    <source>
        <dbReference type="PROSITE" id="PS50075"/>
    </source>
</evidence>
<keyword evidence="5" id="KW-0045">Antibiotic biosynthesis</keyword>
<dbReference type="InterPro" id="IPR025110">
    <property type="entry name" value="AMP-bd_C"/>
</dbReference>
<dbReference type="SUPFAM" id="SSF52777">
    <property type="entry name" value="CoA-dependent acyltransferases"/>
    <property type="match status" value="2"/>
</dbReference>
<dbReference type="FunFam" id="3.30.300.30:FF:000010">
    <property type="entry name" value="Enterobactin synthetase component F"/>
    <property type="match status" value="1"/>
</dbReference>
<dbReference type="NCBIfam" id="TIGR01733">
    <property type="entry name" value="AA-adenyl-dom"/>
    <property type="match status" value="1"/>
</dbReference>
<keyword evidence="4" id="KW-0597">Phosphoprotein</keyword>
<feature type="domain" description="Carrier" evidence="6">
    <location>
        <begin position="513"/>
        <end position="587"/>
    </location>
</feature>
<dbReference type="InterPro" id="IPR001242">
    <property type="entry name" value="Condensation_dom"/>
</dbReference>
<dbReference type="GO" id="GO:0003824">
    <property type="term" value="F:catalytic activity"/>
    <property type="evidence" value="ECO:0007669"/>
    <property type="project" value="InterPro"/>
</dbReference>
<name>A0A1H3PX39_9BACI</name>
<dbReference type="STRING" id="1503961.SAMN05421736_105256"/>
<dbReference type="InterPro" id="IPR000873">
    <property type="entry name" value="AMP-dep_synth/lig_dom"/>
</dbReference>
<dbReference type="EMBL" id="FNPI01000005">
    <property type="protein sequence ID" value="SDZ05697.1"/>
    <property type="molecule type" value="Genomic_DNA"/>
</dbReference>
<dbReference type="InterPro" id="IPR020845">
    <property type="entry name" value="AMP-binding_CS"/>
</dbReference>
<dbReference type="Gene3D" id="3.30.559.30">
    <property type="entry name" value="Nonribosomal peptide synthetase, condensation domain"/>
    <property type="match status" value="1"/>
</dbReference>
<accession>A0A1H3PX39</accession>
<dbReference type="PANTHER" id="PTHR45527">
    <property type="entry name" value="NONRIBOSOMAL PEPTIDE SYNTHETASE"/>
    <property type="match status" value="1"/>
</dbReference>
<dbReference type="GO" id="GO:0043041">
    <property type="term" value="P:amino acid activation for nonribosomal peptide biosynthetic process"/>
    <property type="evidence" value="ECO:0007669"/>
    <property type="project" value="TreeGrafter"/>
</dbReference>
<dbReference type="InterPro" id="IPR036736">
    <property type="entry name" value="ACP-like_sf"/>
</dbReference>
<dbReference type="InterPro" id="IPR045851">
    <property type="entry name" value="AMP-bd_C_sf"/>
</dbReference>
<dbReference type="FunFam" id="3.40.50.980:FF:000001">
    <property type="entry name" value="Non-ribosomal peptide synthetase"/>
    <property type="match status" value="1"/>
</dbReference>
<dbReference type="Gene3D" id="3.30.300.30">
    <property type="match status" value="1"/>
</dbReference>
<dbReference type="InterPro" id="IPR023213">
    <property type="entry name" value="CAT-like_dom_sf"/>
</dbReference>
<dbReference type="InterPro" id="IPR006162">
    <property type="entry name" value="Ppantetheine_attach_site"/>
</dbReference>
<comment type="cofactor">
    <cofactor evidence="1">
        <name>pantetheine 4'-phosphate</name>
        <dbReference type="ChEBI" id="CHEBI:47942"/>
    </cofactor>
</comment>
<reference evidence="8" key="1">
    <citation type="submission" date="2016-10" db="EMBL/GenBank/DDBJ databases">
        <authorList>
            <person name="Varghese N."/>
            <person name="Submissions S."/>
        </authorList>
    </citation>
    <scope>NUCLEOTIDE SEQUENCE [LARGE SCALE GENOMIC DNA]</scope>
    <source>
        <strain evidence="8">SP</strain>
    </source>
</reference>
<evidence type="ECO:0000313" key="8">
    <source>
        <dbReference type="Proteomes" id="UP000198935"/>
    </source>
</evidence>
<dbReference type="Gene3D" id="3.30.559.10">
    <property type="entry name" value="Chloramphenicol acetyltransferase-like domain"/>
    <property type="match status" value="1"/>
</dbReference>
<protein>
    <submittedName>
        <fullName evidence="7">Gramicidin S synthase 1/tyrocidine synthetase-1/tyrocidine synthetase-2</fullName>
    </submittedName>
</protein>
<dbReference type="SUPFAM" id="SSF47336">
    <property type="entry name" value="ACP-like"/>
    <property type="match status" value="1"/>
</dbReference>
<gene>
    <name evidence="7" type="ORF">SAMN05421736_105256</name>
</gene>
<dbReference type="GO" id="GO:0044550">
    <property type="term" value="P:secondary metabolite biosynthetic process"/>
    <property type="evidence" value="ECO:0007669"/>
    <property type="project" value="UniProtKB-ARBA"/>
</dbReference>
<evidence type="ECO:0000256" key="4">
    <source>
        <dbReference type="ARBA" id="ARBA00022553"/>
    </source>
</evidence>
<proteinExistence type="inferred from homology"/>
<dbReference type="InterPro" id="IPR010071">
    <property type="entry name" value="AA_adenyl_dom"/>
</dbReference>
<dbReference type="PROSITE" id="PS50075">
    <property type="entry name" value="CARRIER"/>
    <property type="match status" value="1"/>
</dbReference>
<dbReference type="Pfam" id="PF00550">
    <property type="entry name" value="PP-binding"/>
    <property type="match status" value="1"/>
</dbReference>
<dbReference type="PROSITE" id="PS00455">
    <property type="entry name" value="AMP_BINDING"/>
    <property type="match status" value="1"/>
</dbReference>
<dbReference type="Pfam" id="PF13193">
    <property type="entry name" value="AMP-binding_C"/>
    <property type="match status" value="1"/>
</dbReference>
<evidence type="ECO:0000256" key="3">
    <source>
        <dbReference type="ARBA" id="ARBA00022450"/>
    </source>
</evidence>
<dbReference type="PROSITE" id="PS00012">
    <property type="entry name" value="PHOSPHOPANTETHEINE"/>
    <property type="match status" value="1"/>
</dbReference>
<dbReference type="Proteomes" id="UP000198935">
    <property type="component" value="Unassembled WGS sequence"/>
</dbReference>
<evidence type="ECO:0000256" key="5">
    <source>
        <dbReference type="ARBA" id="ARBA00023194"/>
    </source>
</evidence>
<comment type="similarity">
    <text evidence="2">Belongs to the ATP-dependent AMP-binding enzyme family.</text>
</comment>
<dbReference type="Pfam" id="PF00668">
    <property type="entry name" value="Condensation"/>
    <property type="match status" value="1"/>
</dbReference>
<dbReference type="Gene3D" id="1.10.1200.10">
    <property type="entry name" value="ACP-like"/>
    <property type="match status" value="1"/>
</dbReference>
<dbReference type="Gene3D" id="2.30.38.10">
    <property type="entry name" value="Luciferase, Domain 3"/>
    <property type="match status" value="1"/>
</dbReference>
<dbReference type="Pfam" id="PF00501">
    <property type="entry name" value="AMP-binding"/>
    <property type="match status" value="1"/>
</dbReference>
<sequence>MGEANKVLSDQDSLWCLHEYVEHQARLTPDHIAIVYLDQQLTYKELNQRANQLAKHILKKGLATEELVAVYMERSCEWVISLLAILKAGGCYLPIDPTYPMERIQYILEDSQTRVVLTQSRLADDIPWEGQVIVYEENALQVEEKDDLKQPCSPDQLAYVIYTSGTTGRPKGTMLSHTGIVNLRAVFTTTLQITNEDRIVQFASISFDASIWEVFMALLTGASIYISPKQVIENIHQFETFLHRHHITVATLPPTYAIHLCPEHVYTLKTLVTAGSAASARIVEKWKSHVNYVNAYGPTETSICATLWFSSEYKEGTKNVPIGRPLDHYEVLILSENNQPLGEGEEGELCISGSGLARGYLNQPKLTNEKFIEHPVSPGKKIYKTGDLAKWLPDGNIEFLGRMDHQVKIRGYRIELEEIESVLLDYSDVHEVVVTSTENHRDQQTLCAYMTGTSDLDSDQVKKYALDKLPSYMAPAYYMILDKMPLTPNGKIDRQALPDVQDWLKEKNACPSPPKDRLEEISIKVWEDVLSHSPIGVDNDFYELGGDSINAIQITAKMHALGLRLETRHLLEYPTIRSVKPFIDKGWKTSTEPIEGKVLLTPIQRWFFDQQFTDRDHWNQSVWLYNKEGYSVEILAEVLEELLKHHDGLRTYFVFDQEIEQYVQATDKTKLQLLMFDLSDTLEAENIIYEETKKIQSSLQLTRPPLFKGAVFRTSQGDHLLLIAHHLIIDAVSYTILVEDLELLYEQRLNNKATQLPVKTTPYQEWARRIHDLTCSNEINSQVTYWKSVLEEETVSLLKDIPHDNVPQKDKSTVKISFEAQETTKLLKDANRAYQTDIQDLLLLSVGLALKEWTGAHSYLINVEGHGREYLFEQVDLSRSIGWFTSQYPVILDMKSPGDMSHFIKKIKETTRNVPNRGCLFMPLLYLTDGLQTITPDGYRPEINFNYLGQMDNVYTPRFGCSDLGGGEALGPDGFYNLSPDGEIYFPLSITMWVSRGKLHGSFSFSPGQLIEEANVYEFAHFFKTSLSQLLDHCLKKLSTQNNVDTSLFKDIEMEEVSRVYEVLEDVLD</sequence>
<dbReference type="GO" id="GO:0017000">
    <property type="term" value="P:antibiotic biosynthetic process"/>
    <property type="evidence" value="ECO:0007669"/>
    <property type="project" value="UniProtKB-KW"/>
</dbReference>
<dbReference type="Gene3D" id="3.40.50.980">
    <property type="match status" value="2"/>
</dbReference>
<evidence type="ECO:0000256" key="2">
    <source>
        <dbReference type="ARBA" id="ARBA00006432"/>
    </source>
</evidence>
<evidence type="ECO:0000313" key="7">
    <source>
        <dbReference type="EMBL" id="SDZ05697.1"/>
    </source>
</evidence>
<dbReference type="InterPro" id="IPR009081">
    <property type="entry name" value="PP-bd_ACP"/>
</dbReference>
<dbReference type="FunFam" id="3.40.50.12780:FF:000012">
    <property type="entry name" value="Non-ribosomal peptide synthetase"/>
    <property type="match status" value="1"/>
</dbReference>
<dbReference type="PANTHER" id="PTHR45527:SF1">
    <property type="entry name" value="FATTY ACID SYNTHASE"/>
    <property type="match status" value="1"/>
</dbReference>
<organism evidence="7 8">
    <name type="scientific">Evansella caseinilytica</name>
    <dbReference type="NCBI Taxonomy" id="1503961"/>
    <lineage>
        <taxon>Bacteria</taxon>
        <taxon>Bacillati</taxon>
        <taxon>Bacillota</taxon>
        <taxon>Bacilli</taxon>
        <taxon>Bacillales</taxon>
        <taxon>Bacillaceae</taxon>
        <taxon>Evansella</taxon>
    </lineage>
</organism>